<comment type="similarity">
    <text evidence="1">Belongs to the GTP cyclohydrolase I type 2/NIF3 family.</text>
</comment>
<dbReference type="NCBIfam" id="TIGR00486">
    <property type="entry name" value="YbgI_SA1388"/>
    <property type="match status" value="1"/>
</dbReference>
<dbReference type="PANTHER" id="PTHR13799:SF14">
    <property type="entry name" value="GTP CYCLOHYDROLASE 1 TYPE 2 HOMOLOG"/>
    <property type="match status" value="1"/>
</dbReference>
<dbReference type="SUPFAM" id="SSF102705">
    <property type="entry name" value="NIF3 (NGG1p interacting factor 3)-like"/>
    <property type="match status" value="1"/>
</dbReference>
<feature type="binding site" evidence="5">
    <location>
        <position position="63"/>
    </location>
    <ligand>
        <name>a divalent metal cation</name>
        <dbReference type="ChEBI" id="CHEBI:60240"/>
        <label>1</label>
    </ligand>
</feature>
<evidence type="ECO:0000256" key="2">
    <source>
        <dbReference type="ARBA" id="ARBA00011643"/>
    </source>
</evidence>
<dbReference type="Gene3D" id="3.40.1390.30">
    <property type="entry name" value="NIF3 (NGG1p interacting factor 3)-like"/>
    <property type="match status" value="2"/>
</dbReference>
<evidence type="ECO:0000256" key="5">
    <source>
        <dbReference type="PIRSR" id="PIRSR602678-1"/>
    </source>
</evidence>
<dbReference type="InterPro" id="IPR036069">
    <property type="entry name" value="DUF34/NIF3_sf"/>
</dbReference>
<dbReference type="GO" id="GO:0005737">
    <property type="term" value="C:cytoplasm"/>
    <property type="evidence" value="ECO:0007669"/>
    <property type="project" value="TreeGrafter"/>
</dbReference>
<name>A0A1H7WWZ1_9BACT</name>
<comment type="subunit">
    <text evidence="2">Homohexamer.</text>
</comment>
<evidence type="ECO:0000256" key="4">
    <source>
        <dbReference type="ARBA" id="ARBA00022723"/>
    </source>
</evidence>
<dbReference type="EMBL" id="FOBS01000008">
    <property type="protein sequence ID" value="SEM26102.1"/>
    <property type="molecule type" value="Genomic_DNA"/>
</dbReference>
<evidence type="ECO:0000313" key="7">
    <source>
        <dbReference type="Proteomes" id="UP000198744"/>
    </source>
</evidence>
<organism evidence="6 7">
    <name type="scientific">Syntrophus gentianae</name>
    <dbReference type="NCBI Taxonomy" id="43775"/>
    <lineage>
        <taxon>Bacteria</taxon>
        <taxon>Pseudomonadati</taxon>
        <taxon>Thermodesulfobacteriota</taxon>
        <taxon>Syntrophia</taxon>
        <taxon>Syntrophales</taxon>
        <taxon>Syntrophaceae</taxon>
        <taxon>Syntrophus</taxon>
    </lineage>
</organism>
<keyword evidence="7" id="KW-1185">Reference proteome</keyword>
<dbReference type="Pfam" id="PF01784">
    <property type="entry name" value="DUF34_NIF3"/>
    <property type="match status" value="1"/>
</dbReference>
<dbReference type="RefSeq" id="WP_093883079.1">
    <property type="nucleotide sequence ID" value="NZ_FOBS01000008.1"/>
</dbReference>
<feature type="binding site" evidence="5">
    <location>
        <position position="224"/>
    </location>
    <ligand>
        <name>a divalent metal cation</name>
        <dbReference type="ChEBI" id="CHEBI:60240"/>
        <label>1</label>
    </ligand>
</feature>
<dbReference type="Proteomes" id="UP000198744">
    <property type="component" value="Unassembled WGS sequence"/>
</dbReference>
<protein>
    <recommendedName>
        <fullName evidence="3">GTP cyclohydrolase 1 type 2 homolog</fullName>
    </recommendedName>
</protein>
<reference evidence="6 7" key="1">
    <citation type="submission" date="2016-10" db="EMBL/GenBank/DDBJ databases">
        <authorList>
            <person name="de Groot N.N."/>
        </authorList>
    </citation>
    <scope>NUCLEOTIDE SEQUENCE [LARGE SCALE GENOMIC DNA]</scope>
    <source>
        <strain evidence="6 7">DSM 8423</strain>
    </source>
</reference>
<evidence type="ECO:0000256" key="1">
    <source>
        <dbReference type="ARBA" id="ARBA00006964"/>
    </source>
</evidence>
<dbReference type="FunFam" id="3.40.1390.30:FF:000001">
    <property type="entry name" value="GTP cyclohydrolase 1 type 2"/>
    <property type="match status" value="1"/>
</dbReference>
<feature type="binding site" evidence="5">
    <location>
        <position position="220"/>
    </location>
    <ligand>
        <name>a divalent metal cation</name>
        <dbReference type="ChEBI" id="CHEBI:60240"/>
        <label>1</label>
    </ligand>
</feature>
<proteinExistence type="inferred from homology"/>
<dbReference type="OrthoDB" id="9792792at2"/>
<accession>A0A1H7WWZ1</accession>
<evidence type="ECO:0000313" key="6">
    <source>
        <dbReference type="EMBL" id="SEM26102.1"/>
    </source>
</evidence>
<keyword evidence="4 5" id="KW-0479">Metal-binding</keyword>
<gene>
    <name evidence="6" type="ORF">SAMN04489760_10878</name>
</gene>
<feature type="binding site" evidence="5">
    <location>
        <position position="64"/>
    </location>
    <ligand>
        <name>a divalent metal cation</name>
        <dbReference type="ChEBI" id="CHEBI:60240"/>
        <label>2</label>
    </ligand>
</feature>
<dbReference type="AlphaFoldDB" id="A0A1H7WWZ1"/>
<feature type="binding site" evidence="5">
    <location>
        <position position="100"/>
    </location>
    <ligand>
        <name>a divalent metal cation</name>
        <dbReference type="ChEBI" id="CHEBI:60240"/>
        <label>1</label>
    </ligand>
</feature>
<dbReference type="InterPro" id="IPR002678">
    <property type="entry name" value="DUF34/NIF3"/>
</dbReference>
<evidence type="ECO:0000256" key="3">
    <source>
        <dbReference type="ARBA" id="ARBA00022112"/>
    </source>
</evidence>
<sequence>MELKFITDYLDAYFEIDAFQDDSANGLQVENSKKIEKIGLAVDACQESICKAAKAGCDLLIVHHGLFWGRQQLIVDHHYLRIRDLIMADMALYTVHIPLDAHPEIGHNRMIASRMDLDGIEPFALYHGRHIGVKGRLKRPCLRSEAAAEVEQAIGFCQGFLKFGAERISTVAIVAGSATDPELFKELKRECIDLFITGEPKHGAYHLAQEFGLNIFYGGHYQTETFGIMALGEHLHKLWAIPVVFIDAPCVF</sequence>
<dbReference type="STRING" id="43775.SAMN04489760_10878"/>
<dbReference type="GO" id="GO:0046872">
    <property type="term" value="F:metal ion binding"/>
    <property type="evidence" value="ECO:0007669"/>
    <property type="project" value="UniProtKB-KW"/>
</dbReference>
<dbReference type="PANTHER" id="PTHR13799">
    <property type="entry name" value="NGG1 INTERACTING FACTOR 3"/>
    <property type="match status" value="1"/>
</dbReference>